<evidence type="ECO:0000313" key="2">
    <source>
        <dbReference type="Proteomes" id="UP001230908"/>
    </source>
</evidence>
<proteinExistence type="predicted"/>
<keyword evidence="2" id="KW-1185">Reference proteome</keyword>
<protein>
    <submittedName>
        <fullName evidence="1">Uncharacterized protein</fullName>
    </submittedName>
</protein>
<reference evidence="1 2" key="1">
    <citation type="submission" date="2023-08" db="EMBL/GenBank/DDBJ databases">
        <title>Phytohabitans sansha sp. nov., isolated from marine sediment.</title>
        <authorList>
            <person name="Zhao Y."/>
            <person name="Yi K."/>
        </authorList>
    </citation>
    <scope>NUCLEOTIDE SEQUENCE [LARGE SCALE GENOMIC DNA]</scope>
    <source>
        <strain evidence="1 2">ZYX-F-186</strain>
    </source>
</reference>
<name>A0ABU0ZGS8_9ACTN</name>
<sequence length="46" mass="4940">MAEVVVARLAALRRLTGADELIVTTAAHNPDDVDSSIRLLAEAWHA</sequence>
<gene>
    <name evidence="1" type="ORF">RB614_11450</name>
</gene>
<organism evidence="1 2">
    <name type="scientific">Phytohabitans maris</name>
    <dbReference type="NCBI Taxonomy" id="3071409"/>
    <lineage>
        <taxon>Bacteria</taxon>
        <taxon>Bacillati</taxon>
        <taxon>Actinomycetota</taxon>
        <taxon>Actinomycetes</taxon>
        <taxon>Micromonosporales</taxon>
        <taxon>Micromonosporaceae</taxon>
    </lineage>
</organism>
<evidence type="ECO:0000313" key="1">
    <source>
        <dbReference type="EMBL" id="MDQ7905137.1"/>
    </source>
</evidence>
<comment type="caution">
    <text evidence="1">The sequence shown here is derived from an EMBL/GenBank/DDBJ whole genome shotgun (WGS) entry which is preliminary data.</text>
</comment>
<dbReference type="Gene3D" id="3.20.20.30">
    <property type="entry name" value="Luciferase-like domain"/>
    <property type="match status" value="1"/>
</dbReference>
<dbReference type="RefSeq" id="WP_308712411.1">
    <property type="nucleotide sequence ID" value="NZ_JAVHUY010000009.1"/>
</dbReference>
<dbReference type="Proteomes" id="UP001230908">
    <property type="component" value="Unassembled WGS sequence"/>
</dbReference>
<accession>A0ABU0ZGS8</accession>
<dbReference type="EMBL" id="JAVHUY010000009">
    <property type="protein sequence ID" value="MDQ7905137.1"/>
    <property type="molecule type" value="Genomic_DNA"/>
</dbReference>
<dbReference type="InterPro" id="IPR036661">
    <property type="entry name" value="Luciferase-like_sf"/>
</dbReference>